<protein>
    <submittedName>
        <fullName evidence="1">Uncharacterized protein</fullName>
    </submittedName>
</protein>
<reference evidence="1" key="1">
    <citation type="submission" date="2015-11" db="EMBL/GenBank/DDBJ databases">
        <title>De novo transcriptome assembly of four potential Pierce s Disease insect vectors from Arizona vineyards.</title>
        <authorList>
            <person name="Tassone E.E."/>
        </authorList>
    </citation>
    <scope>NUCLEOTIDE SEQUENCE</scope>
</reference>
<gene>
    <name evidence="1" type="ORF">g.51835</name>
</gene>
<name>A0A1B6M2G6_9HEMI</name>
<accession>A0A1B6M2G6</accession>
<evidence type="ECO:0000313" key="1">
    <source>
        <dbReference type="EMBL" id="JAT30117.1"/>
    </source>
</evidence>
<feature type="non-terminal residue" evidence="1">
    <location>
        <position position="270"/>
    </location>
</feature>
<feature type="non-terminal residue" evidence="1">
    <location>
        <position position="1"/>
    </location>
</feature>
<organism evidence="1">
    <name type="scientific">Graphocephala atropunctata</name>
    <dbReference type="NCBI Taxonomy" id="36148"/>
    <lineage>
        <taxon>Eukaryota</taxon>
        <taxon>Metazoa</taxon>
        <taxon>Ecdysozoa</taxon>
        <taxon>Arthropoda</taxon>
        <taxon>Hexapoda</taxon>
        <taxon>Insecta</taxon>
        <taxon>Pterygota</taxon>
        <taxon>Neoptera</taxon>
        <taxon>Paraneoptera</taxon>
        <taxon>Hemiptera</taxon>
        <taxon>Auchenorrhyncha</taxon>
        <taxon>Membracoidea</taxon>
        <taxon>Cicadellidae</taxon>
        <taxon>Cicadellinae</taxon>
        <taxon>Cicadellini</taxon>
        <taxon>Graphocephala</taxon>
    </lineage>
</organism>
<dbReference type="EMBL" id="GEBQ01009860">
    <property type="protein sequence ID" value="JAT30117.1"/>
    <property type="molecule type" value="Transcribed_RNA"/>
</dbReference>
<proteinExistence type="predicted"/>
<dbReference type="AlphaFoldDB" id="A0A1B6M2G6"/>
<sequence length="270" mass="28725">YTLSTSGVVIVEEAADKVNVSRRLTDSGSSKTQRIVNQAPSSVTANVNSQTSLYVQPGQVASLYFDITNNNNWNFYYYFYCNTQTSTVQAIQPKERWILGLGTVTVTVKLAVANSGTIISSGTAAETISFVAVTPSTSGDDATYVKAFMYVGQQPNDSGSPDVSYTITGDCRNANTPSTCSSTNWGLQATIRDQQSGLLSVTTVPPGFIFTSDFTAGTRDQVGGRYSASCCLNLVDLIATDLNGNQYKTSIDINNVWLSAGAIAAIVLAC</sequence>